<protein>
    <submittedName>
        <fullName evidence="1">Zinc knuckle family protein</fullName>
    </submittedName>
</protein>
<organism evidence="1 2">
    <name type="scientific">Trifolium medium</name>
    <dbReference type="NCBI Taxonomy" id="97028"/>
    <lineage>
        <taxon>Eukaryota</taxon>
        <taxon>Viridiplantae</taxon>
        <taxon>Streptophyta</taxon>
        <taxon>Embryophyta</taxon>
        <taxon>Tracheophyta</taxon>
        <taxon>Spermatophyta</taxon>
        <taxon>Magnoliopsida</taxon>
        <taxon>eudicotyledons</taxon>
        <taxon>Gunneridae</taxon>
        <taxon>Pentapetalae</taxon>
        <taxon>rosids</taxon>
        <taxon>fabids</taxon>
        <taxon>Fabales</taxon>
        <taxon>Fabaceae</taxon>
        <taxon>Papilionoideae</taxon>
        <taxon>50 kb inversion clade</taxon>
        <taxon>NPAAA clade</taxon>
        <taxon>Hologalegina</taxon>
        <taxon>IRL clade</taxon>
        <taxon>Trifolieae</taxon>
        <taxon>Trifolium</taxon>
    </lineage>
</organism>
<dbReference type="Pfam" id="PF14223">
    <property type="entry name" value="Retrotran_gag_2"/>
    <property type="match status" value="1"/>
</dbReference>
<dbReference type="EMBL" id="LXQA010118274">
    <property type="protein sequence ID" value="MCI20136.1"/>
    <property type="molecule type" value="Genomic_DNA"/>
</dbReference>
<keyword evidence="2" id="KW-1185">Reference proteome</keyword>
<name>A0A392Q9B0_9FABA</name>
<proteinExistence type="predicted"/>
<accession>A0A392Q9B0</accession>
<dbReference type="PANTHER" id="PTHR34676:SF17">
    <property type="entry name" value="OS06G0684500 PROTEIN"/>
    <property type="match status" value="1"/>
</dbReference>
<evidence type="ECO:0000313" key="1">
    <source>
        <dbReference type="EMBL" id="MCI20136.1"/>
    </source>
</evidence>
<dbReference type="AlphaFoldDB" id="A0A392Q9B0"/>
<comment type="caution">
    <text evidence="1">The sequence shown here is derived from an EMBL/GenBank/DDBJ whole genome shotgun (WGS) entry which is preliminary data.</text>
</comment>
<evidence type="ECO:0000313" key="2">
    <source>
        <dbReference type="Proteomes" id="UP000265520"/>
    </source>
</evidence>
<reference evidence="1 2" key="1">
    <citation type="journal article" date="2018" name="Front. Plant Sci.">
        <title>Red Clover (Trifolium pratense) and Zigzag Clover (T. medium) - A Picture of Genomic Similarities and Differences.</title>
        <authorList>
            <person name="Dluhosova J."/>
            <person name="Istvanek J."/>
            <person name="Nedelnik J."/>
            <person name="Repkova J."/>
        </authorList>
    </citation>
    <scope>NUCLEOTIDE SEQUENCE [LARGE SCALE GENOMIC DNA]</scope>
    <source>
        <strain evidence="2">cv. 10/8</strain>
        <tissue evidence="1">Leaf</tissue>
    </source>
</reference>
<feature type="non-terminal residue" evidence="1">
    <location>
        <position position="132"/>
    </location>
</feature>
<dbReference type="Proteomes" id="UP000265520">
    <property type="component" value="Unassembled WGS sequence"/>
</dbReference>
<dbReference type="PANTHER" id="PTHR34676">
    <property type="entry name" value="DUF4219 DOMAIN-CONTAINING PROTEIN-RELATED"/>
    <property type="match status" value="1"/>
</dbReference>
<sequence>MWSVVEVGEYVPPPAKDSTKPKTPKEWTTQEYDRVLLNTRAKLFIKCALNREEHDRIMECKTAKEMWETLQNHHEGSSRVKETRIDIELKLEDLVGSLKAHESILQEDKPLKKKMVALESQTEEHSQNNAIL</sequence>